<reference evidence="5 6" key="1">
    <citation type="submission" date="2019-07" db="EMBL/GenBank/DDBJ databases">
        <authorList>
            <person name="Park Y.J."/>
            <person name="Jeong S.E."/>
            <person name="Jung H.S."/>
        </authorList>
    </citation>
    <scope>NUCLEOTIDE SEQUENCE [LARGE SCALE GENOMIC DNA]</scope>
    <source>
        <strain evidence="6">P16(2019)</strain>
    </source>
</reference>
<accession>A0A553ZX98</accession>
<dbReference type="PIRSF" id="PIRSF000124">
    <property type="entry name" value="UDPglc_GDPman_dh"/>
    <property type="match status" value="1"/>
</dbReference>
<proteinExistence type="inferred from homology"/>
<dbReference type="AlphaFoldDB" id="A0A553ZX98"/>
<dbReference type="PIRSF" id="PIRSF500136">
    <property type="entry name" value="UDP_ManNAc_DH"/>
    <property type="match status" value="1"/>
</dbReference>
<dbReference type="InterPro" id="IPR001732">
    <property type="entry name" value="UDP-Glc/GDP-Man_DH_N"/>
</dbReference>
<evidence type="ECO:0000313" key="5">
    <source>
        <dbReference type="EMBL" id="TSB46079.1"/>
    </source>
</evidence>
<organism evidence="5 6">
    <name type="scientific">Alkalicoccobacillus porphyridii</name>
    <dbReference type="NCBI Taxonomy" id="2597270"/>
    <lineage>
        <taxon>Bacteria</taxon>
        <taxon>Bacillati</taxon>
        <taxon>Bacillota</taxon>
        <taxon>Bacilli</taxon>
        <taxon>Bacillales</taxon>
        <taxon>Bacillaceae</taxon>
        <taxon>Alkalicoccobacillus</taxon>
    </lineage>
</organism>
<dbReference type="InterPro" id="IPR014027">
    <property type="entry name" value="UDP-Glc/GDP-Man_DH_C"/>
</dbReference>
<dbReference type="InterPro" id="IPR028359">
    <property type="entry name" value="UDP_ManNAc/GlcNAc_DH"/>
</dbReference>
<dbReference type="SMART" id="SM00984">
    <property type="entry name" value="UDPG_MGDP_dh_C"/>
    <property type="match status" value="1"/>
</dbReference>
<dbReference type="PANTHER" id="PTHR43491">
    <property type="entry name" value="UDP-N-ACETYL-D-MANNOSAMINE DEHYDROGENASE"/>
    <property type="match status" value="1"/>
</dbReference>
<feature type="domain" description="UDP-glucose/GDP-mannose dehydrogenase C-terminal" evidence="4">
    <location>
        <begin position="314"/>
        <end position="409"/>
    </location>
</feature>
<dbReference type="InterPro" id="IPR036291">
    <property type="entry name" value="NAD(P)-bd_dom_sf"/>
</dbReference>
<comment type="caution">
    <text evidence="5">The sequence shown here is derived from an EMBL/GenBank/DDBJ whole genome shotgun (WGS) entry which is preliminary data.</text>
</comment>
<dbReference type="NCBIfam" id="TIGR03026">
    <property type="entry name" value="NDP-sugDHase"/>
    <property type="match status" value="1"/>
</dbReference>
<dbReference type="PANTHER" id="PTHR43491:SF1">
    <property type="entry name" value="UDP-N-ACETYL-D-MANNOSAMINE DEHYDROGENASE"/>
    <property type="match status" value="1"/>
</dbReference>
<dbReference type="OrthoDB" id="9803238at2"/>
<evidence type="ECO:0000256" key="1">
    <source>
        <dbReference type="ARBA" id="ARBA00023002"/>
    </source>
</evidence>
<dbReference type="SUPFAM" id="SSF52413">
    <property type="entry name" value="UDP-glucose/GDP-mannose dehydrogenase C-terminal domain"/>
    <property type="match status" value="1"/>
</dbReference>
<dbReference type="InterPro" id="IPR008927">
    <property type="entry name" value="6-PGluconate_DH-like_C_sf"/>
</dbReference>
<dbReference type="InterPro" id="IPR014026">
    <property type="entry name" value="UDP-Glc/GDP-Man_DH_dimer"/>
</dbReference>
<dbReference type="Gene3D" id="3.40.50.720">
    <property type="entry name" value="NAD(P)-binding Rossmann-like Domain"/>
    <property type="match status" value="2"/>
</dbReference>
<dbReference type="Pfam" id="PF00984">
    <property type="entry name" value="UDPG_MGDP_dh"/>
    <property type="match status" value="1"/>
</dbReference>
<dbReference type="InterPro" id="IPR017476">
    <property type="entry name" value="UDP-Glc/GDP-Man"/>
</dbReference>
<keyword evidence="1" id="KW-0560">Oxidoreductase</keyword>
<comment type="similarity">
    <text evidence="3">Belongs to the UDP-glucose/GDP-mannose dehydrogenase family.</text>
</comment>
<dbReference type="RefSeq" id="WP_143848973.1">
    <property type="nucleotide sequence ID" value="NZ_VLXZ01000007.1"/>
</dbReference>
<dbReference type="GO" id="GO:0016628">
    <property type="term" value="F:oxidoreductase activity, acting on the CH-CH group of donors, NAD or NADP as acceptor"/>
    <property type="evidence" value="ECO:0007669"/>
    <property type="project" value="InterPro"/>
</dbReference>
<evidence type="ECO:0000313" key="6">
    <source>
        <dbReference type="Proteomes" id="UP000318521"/>
    </source>
</evidence>
<dbReference type="Proteomes" id="UP000318521">
    <property type="component" value="Unassembled WGS sequence"/>
</dbReference>
<sequence length="417" mass="47069">MAFTVAVIGLGYVGLPLATLFHENDFNVIGIDVDLNKMESLKKGISYLSDITDADILQLTSSEKFSYSDSFQALVGADAIVLCVPTPLRNHQYPDLSYLESAVKGMLPHLQRDQLIVLESSTFPGTTEEVLVPLVESSGFIVGKDIFLGYSPERIDPGNKDYSLENIPKVISGVTKKCLQKTELIYSKAFRKLVPVGSPRSAEMTKILENTQRLINISFINEMSQLCHQLDIDIWEVIQAASTKPYGFTPYFPGPGIGGHCIPVDPLYLKWKANLLSLETPFIDLAKKVNDNQPNYIISRTTSILKDKEHPNILLVGLTYKKDVNDVRESVSIPIFEKMIEKGWDVQYTDPFIKEYVVKGKKYQSINMTEEKISEFDVILILTDHSMMNYDDLIQHSKQILDTRNCIKETYKNVIRL</sequence>
<dbReference type="SUPFAM" id="SSF48179">
    <property type="entry name" value="6-phosphogluconate dehydrogenase C-terminal domain-like"/>
    <property type="match status" value="1"/>
</dbReference>
<evidence type="ECO:0000256" key="2">
    <source>
        <dbReference type="ARBA" id="ARBA00023027"/>
    </source>
</evidence>
<evidence type="ECO:0000259" key="4">
    <source>
        <dbReference type="SMART" id="SM00984"/>
    </source>
</evidence>
<keyword evidence="6" id="KW-1185">Reference proteome</keyword>
<dbReference type="EMBL" id="VLXZ01000007">
    <property type="protein sequence ID" value="TSB46079.1"/>
    <property type="molecule type" value="Genomic_DNA"/>
</dbReference>
<keyword evidence="2" id="KW-0520">NAD</keyword>
<protein>
    <submittedName>
        <fullName evidence="5">Nucleotide sugar dehydrogenase</fullName>
    </submittedName>
</protein>
<evidence type="ECO:0000256" key="3">
    <source>
        <dbReference type="PIRNR" id="PIRNR000124"/>
    </source>
</evidence>
<dbReference type="GO" id="GO:0000271">
    <property type="term" value="P:polysaccharide biosynthetic process"/>
    <property type="evidence" value="ECO:0007669"/>
    <property type="project" value="InterPro"/>
</dbReference>
<dbReference type="GO" id="GO:0016616">
    <property type="term" value="F:oxidoreductase activity, acting on the CH-OH group of donors, NAD or NADP as acceptor"/>
    <property type="evidence" value="ECO:0007669"/>
    <property type="project" value="InterPro"/>
</dbReference>
<dbReference type="SUPFAM" id="SSF51735">
    <property type="entry name" value="NAD(P)-binding Rossmann-fold domains"/>
    <property type="match status" value="1"/>
</dbReference>
<dbReference type="Pfam" id="PF03721">
    <property type="entry name" value="UDPG_MGDP_dh_N"/>
    <property type="match status" value="1"/>
</dbReference>
<dbReference type="InterPro" id="IPR036220">
    <property type="entry name" value="UDP-Glc/GDP-Man_DH_C_sf"/>
</dbReference>
<gene>
    <name evidence="5" type="ORF">FN960_11970</name>
</gene>
<dbReference type="GO" id="GO:0051287">
    <property type="term" value="F:NAD binding"/>
    <property type="evidence" value="ECO:0007669"/>
    <property type="project" value="InterPro"/>
</dbReference>
<name>A0A553ZX98_9BACI</name>
<dbReference type="Pfam" id="PF03720">
    <property type="entry name" value="UDPG_MGDP_dh_C"/>
    <property type="match status" value="1"/>
</dbReference>